<dbReference type="GO" id="GO:0003676">
    <property type="term" value="F:nucleic acid binding"/>
    <property type="evidence" value="ECO:0007669"/>
    <property type="project" value="InterPro"/>
</dbReference>
<organism evidence="8 9">
    <name type="scientific">Metschnikowia bicuspidata</name>
    <dbReference type="NCBI Taxonomy" id="27322"/>
    <lineage>
        <taxon>Eukaryota</taxon>
        <taxon>Fungi</taxon>
        <taxon>Dikarya</taxon>
        <taxon>Ascomycota</taxon>
        <taxon>Saccharomycotina</taxon>
        <taxon>Pichiomycetes</taxon>
        <taxon>Metschnikowiaceae</taxon>
        <taxon>Metschnikowia</taxon>
    </lineage>
</organism>
<keyword evidence="5" id="KW-0067">ATP-binding</keyword>
<proteinExistence type="predicted"/>
<reference evidence="9" key="1">
    <citation type="journal article" date="2018" name="Nat. Microbiol.">
        <title>Leveraging single-cell genomics to expand the fungal tree of life.</title>
        <authorList>
            <person name="Ahrendt S.R."/>
            <person name="Quandt C.A."/>
            <person name="Ciobanu D."/>
            <person name="Clum A."/>
            <person name="Salamov A."/>
            <person name="Andreopoulos B."/>
            <person name="Cheng J.F."/>
            <person name="Woyke T."/>
            <person name="Pelin A."/>
            <person name="Henrissat B."/>
            <person name="Reynolds N.K."/>
            <person name="Benny G.L."/>
            <person name="Smith M.E."/>
            <person name="James T.Y."/>
            <person name="Grigoriev I.V."/>
        </authorList>
    </citation>
    <scope>NUCLEOTIDE SEQUENCE [LARGE SCALE GENOMIC DNA]</scope>
    <source>
        <strain evidence="9">Baker2002</strain>
    </source>
</reference>
<dbReference type="EC" id="3.6.4.13" evidence="1"/>
<dbReference type="SMART" id="SM00487">
    <property type="entry name" value="DEXDc"/>
    <property type="match status" value="1"/>
</dbReference>
<dbReference type="Pfam" id="PF00271">
    <property type="entry name" value="Helicase_C"/>
    <property type="match status" value="1"/>
</dbReference>
<feature type="domain" description="Helicase C-terminal" evidence="7">
    <location>
        <begin position="315"/>
        <end position="466"/>
    </location>
</feature>
<feature type="domain" description="Helicase ATP-binding" evidence="6">
    <location>
        <begin position="82"/>
        <end position="282"/>
    </location>
</feature>
<accession>A0A4P9ZGB9</accession>
<dbReference type="Gene3D" id="3.40.50.300">
    <property type="entry name" value="P-loop containing nucleotide triphosphate hydrolases"/>
    <property type="match status" value="2"/>
</dbReference>
<keyword evidence="3" id="KW-0378">Hydrolase</keyword>
<evidence type="ECO:0000256" key="1">
    <source>
        <dbReference type="ARBA" id="ARBA00012552"/>
    </source>
</evidence>
<keyword evidence="4 8" id="KW-0347">Helicase</keyword>
<dbReference type="Pfam" id="PF00270">
    <property type="entry name" value="DEAD"/>
    <property type="match status" value="1"/>
</dbReference>
<dbReference type="PROSITE" id="PS51192">
    <property type="entry name" value="HELICASE_ATP_BIND_1"/>
    <property type="match status" value="1"/>
</dbReference>
<evidence type="ECO:0000259" key="7">
    <source>
        <dbReference type="PROSITE" id="PS51194"/>
    </source>
</evidence>
<dbReference type="InterPro" id="IPR011545">
    <property type="entry name" value="DEAD/DEAH_box_helicase_dom"/>
</dbReference>
<evidence type="ECO:0000313" key="8">
    <source>
        <dbReference type="EMBL" id="RKP31973.1"/>
    </source>
</evidence>
<dbReference type="EMBL" id="ML004435">
    <property type="protein sequence ID" value="RKP31973.1"/>
    <property type="molecule type" value="Genomic_DNA"/>
</dbReference>
<dbReference type="OrthoDB" id="196131at2759"/>
<evidence type="ECO:0000313" key="9">
    <source>
        <dbReference type="Proteomes" id="UP000268321"/>
    </source>
</evidence>
<gene>
    <name evidence="8" type="ORF">METBISCDRAFT_13013</name>
</gene>
<dbReference type="AlphaFoldDB" id="A0A4P9ZGB9"/>
<evidence type="ECO:0000256" key="3">
    <source>
        <dbReference type="ARBA" id="ARBA00022801"/>
    </source>
</evidence>
<evidence type="ECO:0000256" key="5">
    <source>
        <dbReference type="ARBA" id="ARBA00022840"/>
    </source>
</evidence>
<dbReference type="SUPFAM" id="SSF52540">
    <property type="entry name" value="P-loop containing nucleoside triphosphate hydrolases"/>
    <property type="match status" value="1"/>
</dbReference>
<dbReference type="CDD" id="cd18787">
    <property type="entry name" value="SF2_C_DEAD"/>
    <property type="match status" value="1"/>
</dbReference>
<dbReference type="PANTHER" id="PTHR47958">
    <property type="entry name" value="ATP-DEPENDENT RNA HELICASE DBP3"/>
    <property type="match status" value="1"/>
</dbReference>
<dbReference type="Proteomes" id="UP000268321">
    <property type="component" value="Unassembled WGS sequence"/>
</dbReference>
<evidence type="ECO:0000259" key="6">
    <source>
        <dbReference type="PROSITE" id="PS51192"/>
    </source>
</evidence>
<dbReference type="GO" id="GO:0016787">
    <property type="term" value="F:hydrolase activity"/>
    <property type="evidence" value="ECO:0007669"/>
    <property type="project" value="UniProtKB-KW"/>
</dbReference>
<dbReference type="InterPro" id="IPR001650">
    <property type="entry name" value="Helicase_C-like"/>
</dbReference>
<dbReference type="GO" id="GO:0005524">
    <property type="term" value="F:ATP binding"/>
    <property type="evidence" value="ECO:0007669"/>
    <property type="project" value="UniProtKB-KW"/>
</dbReference>
<dbReference type="InterPro" id="IPR014001">
    <property type="entry name" value="Helicase_ATP-bd"/>
</dbReference>
<protein>
    <recommendedName>
        <fullName evidence="1">RNA helicase</fullName>
        <ecNumber evidence="1">3.6.4.13</ecNumber>
    </recommendedName>
</protein>
<sequence>MKLRKQSDLLSRETQWKSKPLEQMSGRDWRLMRYEFDISYKGDNTENPLRAWGEEKLLLPQLGSILRSLRYHDPTPIQRAAIPIALRHRDLVGIAETGSGKTLAYLIPVLSYLLNIDEEYMKREHLQEANLNKTLALILAPTRELALQITKEAGKFCKVLGYTVATIIGGHKYEETINLLRDGVHIVVATPGRLIDSLERGLISLDKCYYLTMDEADKMIDMGFEKPLLQILQFMPDSQKLNTTMDGRILHVTKRTTLMFTATISPAIEKITKNYLIDPAYVFVGAANSLVDNIDQQFEYLKDSPSDKQLLDEARFTKLVDILKLERRKPDFSVIIFASFKRVVEHLAEELSDKGFGEVATIHGSRSQEAREKAIQTFREKKASILIATDVAARGIDIPHVSMVVNYQMVNKFEEYIHRVGRTGRAGKEGKSYTFLDANDKDLFPELRKFLWNGGQRIPQWLERLPLSAR</sequence>
<keyword evidence="9" id="KW-1185">Reference proteome</keyword>
<dbReference type="SMART" id="SM00490">
    <property type="entry name" value="HELICc"/>
    <property type="match status" value="1"/>
</dbReference>
<name>A0A4P9ZGB9_9ASCO</name>
<keyword evidence="2" id="KW-0547">Nucleotide-binding</keyword>
<dbReference type="InterPro" id="IPR027417">
    <property type="entry name" value="P-loop_NTPase"/>
</dbReference>
<dbReference type="PROSITE" id="PS51194">
    <property type="entry name" value="HELICASE_CTER"/>
    <property type="match status" value="1"/>
</dbReference>
<dbReference type="GO" id="GO:0003724">
    <property type="term" value="F:RNA helicase activity"/>
    <property type="evidence" value="ECO:0007669"/>
    <property type="project" value="UniProtKB-EC"/>
</dbReference>
<evidence type="ECO:0000256" key="2">
    <source>
        <dbReference type="ARBA" id="ARBA00022741"/>
    </source>
</evidence>
<evidence type="ECO:0000256" key="4">
    <source>
        <dbReference type="ARBA" id="ARBA00022806"/>
    </source>
</evidence>